<reference evidence="1 2" key="1">
    <citation type="submission" date="2021-01" db="EMBL/GenBank/DDBJ databases">
        <title>Whole genome shotgun sequence of Asanoa siamensis NBRC 107932.</title>
        <authorList>
            <person name="Komaki H."/>
            <person name="Tamura T."/>
        </authorList>
    </citation>
    <scope>NUCLEOTIDE SEQUENCE [LARGE SCALE GENOMIC DNA]</scope>
    <source>
        <strain evidence="1 2">NBRC 107932</strain>
    </source>
</reference>
<name>A0ABQ4CWK6_9ACTN</name>
<keyword evidence="2" id="KW-1185">Reference proteome</keyword>
<proteinExistence type="predicted"/>
<dbReference type="EMBL" id="BONE01000046">
    <property type="protein sequence ID" value="GIF75648.1"/>
    <property type="molecule type" value="Genomic_DNA"/>
</dbReference>
<sequence length="78" mass="8473">MPKVDIPCVGGPLNGRLMEVDVDDDGYPPAIVSETDLFVAYGGELLDADTSGHYEIESVGPPGTRPWHYIWVPRGAFN</sequence>
<comment type="caution">
    <text evidence="1">The sequence shown here is derived from an EMBL/GenBank/DDBJ whole genome shotgun (WGS) entry which is preliminary data.</text>
</comment>
<dbReference type="RefSeq" id="WP_203716504.1">
    <property type="nucleotide sequence ID" value="NZ_BONE01000046.1"/>
</dbReference>
<gene>
    <name evidence="1" type="ORF">Asi02nite_51660</name>
</gene>
<protein>
    <submittedName>
        <fullName evidence="1">Uncharacterized protein</fullName>
    </submittedName>
</protein>
<organism evidence="1 2">
    <name type="scientific">Asanoa siamensis</name>
    <dbReference type="NCBI Taxonomy" id="926357"/>
    <lineage>
        <taxon>Bacteria</taxon>
        <taxon>Bacillati</taxon>
        <taxon>Actinomycetota</taxon>
        <taxon>Actinomycetes</taxon>
        <taxon>Micromonosporales</taxon>
        <taxon>Micromonosporaceae</taxon>
        <taxon>Asanoa</taxon>
    </lineage>
</organism>
<dbReference type="Proteomes" id="UP000604117">
    <property type="component" value="Unassembled WGS sequence"/>
</dbReference>
<evidence type="ECO:0000313" key="1">
    <source>
        <dbReference type="EMBL" id="GIF75648.1"/>
    </source>
</evidence>
<accession>A0ABQ4CWK6</accession>
<evidence type="ECO:0000313" key="2">
    <source>
        <dbReference type="Proteomes" id="UP000604117"/>
    </source>
</evidence>